<dbReference type="Pfam" id="PF13855">
    <property type="entry name" value="LRR_8"/>
    <property type="match status" value="1"/>
</dbReference>
<dbReference type="Proteomes" id="UP000193642">
    <property type="component" value="Unassembled WGS sequence"/>
</dbReference>
<evidence type="ECO:0008006" key="3">
    <source>
        <dbReference type="Google" id="ProtNLM"/>
    </source>
</evidence>
<dbReference type="OrthoDB" id="676979at2759"/>
<comment type="caution">
    <text evidence="1">The sequence shown here is derived from an EMBL/GenBank/DDBJ whole genome shotgun (WGS) entry which is preliminary data.</text>
</comment>
<sequence length="92" mass="9050">MPGLTSIDLSGNPTLTAIDPSVFANLKSLQSVSLEGTGLPASVLQQVINTVAVSCPNIAAITLPPNLGLTLPPTLVTSLTTNGGASAVAAAL</sequence>
<dbReference type="InterPro" id="IPR001611">
    <property type="entry name" value="Leu-rich_rpt"/>
</dbReference>
<name>A0A1Y2BZY9_9FUNG</name>
<dbReference type="AlphaFoldDB" id="A0A1Y2BZY9"/>
<gene>
    <name evidence="1" type="ORF">BCR33DRAFT_361805</name>
</gene>
<protein>
    <recommendedName>
        <fullName evidence="3">RNI-like protein</fullName>
    </recommendedName>
</protein>
<dbReference type="EMBL" id="MCGO01000035">
    <property type="protein sequence ID" value="ORY40338.1"/>
    <property type="molecule type" value="Genomic_DNA"/>
</dbReference>
<evidence type="ECO:0000313" key="2">
    <source>
        <dbReference type="Proteomes" id="UP000193642"/>
    </source>
</evidence>
<accession>A0A1Y2BZY9</accession>
<dbReference type="Gene3D" id="3.80.10.10">
    <property type="entry name" value="Ribonuclease Inhibitor"/>
    <property type="match status" value="1"/>
</dbReference>
<dbReference type="SUPFAM" id="SSF52058">
    <property type="entry name" value="L domain-like"/>
    <property type="match status" value="1"/>
</dbReference>
<dbReference type="InterPro" id="IPR032675">
    <property type="entry name" value="LRR_dom_sf"/>
</dbReference>
<proteinExistence type="predicted"/>
<organism evidence="1 2">
    <name type="scientific">Rhizoclosmatium globosum</name>
    <dbReference type="NCBI Taxonomy" id="329046"/>
    <lineage>
        <taxon>Eukaryota</taxon>
        <taxon>Fungi</taxon>
        <taxon>Fungi incertae sedis</taxon>
        <taxon>Chytridiomycota</taxon>
        <taxon>Chytridiomycota incertae sedis</taxon>
        <taxon>Chytridiomycetes</taxon>
        <taxon>Chytridiales</taxon>
        <taxon>Chytriomycetaceae</taxon>
        <taxon>Rhizoclosmatium</taxon>
    </lineage>
</organism>
<evidence type="ECO:0000313" key="1">
    <source>
        <dbReference type="EMBL" id="ORY40338.1"/>
    </source>
</evidence>
<keyword evidence="2" id="KW-1185">Reference proteome</keyword>
<reference evidence="1 2" key="1">
    <citation type="submission" date="2016-07" db="EMBL/GenBank/DDBJ databases">
        <title>Pervasive Adenine N6-methylation of Active Genes in Fungi.</title>
        <authorList>
            <consortium name="DOE Joint Genome Institute"/>
            <person name="Mondo S.J."/>
            <person name="Dannebaum R.O."/>
            <person name="Kuo R.C."/>
            <person name="Labutti K."/>
            <person name="Haridas S."/>
            <person name="Kuo A."/>
            <person name="Salamov A."/>
            <person name="Ahrendt S.R."/>
            <person name="Lipzen A."/>
            <person name="Sullivan W."/>
            <person name="Andreopoulos W.B."/>
            <person name="Clum A."/>
            <person name="Lindquist E."/>
            <person name="Daum C."/>
            <person name="Ramamoorthy G.K."/>
            <person name="Gryganskyi A."/>
            <person name="Culley D."/>
            <person name="Magnuson J.K."/>
            <person name="James T.Y."/>
            <person name="O'Malley M.A."/>
            <person name="Stajich J.E."/>
            <person name="Spatafora J.W."/>
            <person name="Visel A."/>
            <person name="Grigoriev I.V."/>
        </authorList>
    </citation>
    <scope>NUCLEOTIDE SEQUENCE [LARGE SCALE GENOMIC DNA]</scope>
    <source>
        <strain evidence="1 2">JEL800</strain>
    </source>
</reference>